<dbReference type="PANTHER" id="PTHR24292:SF54">
    <property type="entry name" value="CYP9F3-RELATED"/>
    <property type="match status" value="1"/>
</dbReference>
<keyword evidence="7" id="KW-0256">Endoplasmic reticulum</keyword>
<gene>
    <name evidence="16" type="ORF">OSB1V03_LOCUS209</name>
</gene>
<evidence type="ECO:0000256" key="7">
    <source>
        <dbReference type="ARBA" id="ARBA00022824"/>
    </source>
</evidence>
<dbReference type="EMBL" id="CAJPIZ010000034">
    <property type="protein sequence ID" value="CAG2100140.1"/>
    <property type="molecule type" value="Genomic_DNA"/>
</dbReference>
<dbReference type="InterPro" id="IPR002401">
    <property type="entry name" value="Cyt_P450_E_grp-I"/>
</dbReference>
<dbReference type="OrthoDB" id="6428965at2759"/>
<dbReference type="PRINTS" id="PR00385">
    <property type="entry name" value="P450"/>
</dbReference>
<keyword evidence="15" id="KW-1133">Transmembrane helix</keyword>
<evidence type="ECO:0000256" key="11">
    <source>
        <dbReference type="ARBA" id="ARBA00023033"/>
    </source>
</evidence>
<evidence type="ECO:0000256" key="14">
    <source>
        <dbReference type="RuleBase" id="RU000461"/>
    </source>
</evidence>
<evidence type="ECO:0000256" key="15">
    <source>
        <dbReference type="SAM" id="Phobius"/>
    </source>
</evidence>
<dbReference type="GO" id="GO:0020037">
    <property type="term" value="F:heme binding"/>
    <property type="evidence" value="ECO:0007669"/>
    <property type="project" value="InterPro"/>
</dbReference>
<reference evidence="16" key="1">
    <citation type="submission" date="2020-11" db="EMBL/GenBank/DDBJ databases">
        <authorList>
            <person name="Tran Van P."/>
        </authorList>
    </citation>
    <scope>NUCLEOTIDE SEQUENCE</scope>
</reference>
<keyword evidence="6 13" id="KW-0479">Metal-binding</keyword>
<dbReference type="Gene3D" id="1.10.630.10">
    <property type="entry name" value="Cytochrome P450"/>
    <property type="match status" value="1"/>
</dbReference>
<evidence type="ECO:0000256" key="1">
    <source>
        <dbReference type="ARBA" id="ARBA00001971"/>
    </source>
</evidence>
<protein>
    <recommendedName>
        <fullName evidence="18">Cytochrome P450</fullName>
    </recommendedName>
</protein>
<proteinExistence type="inferred from homology"/>
<name>A0A7R9KBN8_9ACAR</name>
<evidence type="ECO:0000256" key="12">
    <source>
        <dbReference type="ARBA" id="ARBA00023136"/>
    </source>
</evidence>
<keyword evidence="10 13" id="KW-0408">Iron</keyword>
<keyword evidence="17" id="KW-1185">Reference proteome</keyword>
<evidence type="ECO:0000256" key="13">
    <source>
        <dbReference type="PIRSR" id="PIRSR602401-1"/>
    </source>
</evidence>
<evidence type="ECO:0000256" key="10">
    <source>
        <dbReference type="ARBA" id="ARBA00023004"/>
    </source>
</evidence>
<comment type="similarity">
    <text evidence="4 14">Belongs to the cytochrome P450 family.</text>
</comment>
<keyword evidence="9 14" id="KW-0560">Oxidoreductase</keyword>
<dbReference type="GO" id="GO:0005506">
    <property type="term" value="F:iron ion binding"/>
    <property type="evidence" value="ECO:0007669"/>
    <property type="project" value="InterPro"/>
</dbReference>
<evidence type="ECO:0000256" key="6">
    <source>
        <dbReference type="ARBA" id="ARBA00022723"/>
    </source>
</evidence>
<dbReference type="InterPro" id="IPR050476">
    <property type="entry name" value="Insect_CytP450_Detox"/>
</dbReference>
<keyword evidence="5 13" id="KW-0349">Heme</keyword>
<dbReference type="PANTHER" id="PTHR24292">
    <property type="entry name" value="CYTOCHROME P450"/>
    <property type="match status" value="1"/>
</dbReference>
<dbReference type="GO" id="GO:0016705">
    <property type="term" value="F:oxidoreductase activity, acting on paired donors, with incorporation or reduction of molecular oxygen"/>
    <property type="evidence" value="ECO:0007669"/>
    <property type="project" value="InterPro"/>
</dbReference>
<dbReference type="Proteomes" id="UP000759131">
    <property type="component" value="Unassembled WGS sequence"/>
</dbReference>
<dbReference type="Pfam" id="PF00067">
    <property type="entry name" value="p450"/>
    <property type="match status" value="1"/>
</dbReference>
<evidence type="ECO:0000256" key="8">
    <source>
        <dbReference type="ARBA" id="ARBA00022848"/>
    </source>
</evidence>
<dbReference type="InterPro" id="IPR017972">
    <property type="entry name" value="Cyt_P450_CS"/>
</dbReference>
<dbReference type="FunFam" id="1.10.630.10:FF:000042">
    <property type="entry name" value="Cytochrome P450"/>
    <property type="match status" value="1"/>
</dbReference>
<keyword evidence="11 14" id="KW-0503">Monooxygenase</keyword>
<keyword evidence="12 15" id="KW-0472">Membrane</keyword>
<evidence type="ECO:0000256" key="4">
    <source>
        <dbReference type="ARBA" id="ARBA00010617"/>
    </source>
</evidence>
<evidence type="ECO:0000313" key="17">
    <source>
        <dbReference type="Proteomes" id="UP000759131"/>
    </source>
</evidence>
<organism evidence="16">
    <name type="scientific">Medioppia subpectinata</name>
    <dbReference type="NCBI Taxonomy" id="1979941"/>
    <lineage>
        <taxon>Eukaryota</taxon>
        <taxon>Metazoa</taxon>
        <taxon>Ecdysozoa</taxon>
        <taxon>Arthropoda</taxon>
        <taxon>Chelicerata</taxon>
        <taxon>Arachnida</taxon>
        <taxon>Acari</taxon>
        <taxon>Acariformes</taxon>
        <taxon>Sarcoptiformes</taxon>
        <taxon>Oribatida</taxon>
        <taxon>Brachypylina</taxon>
        <taxon>Oppioidea</taxon>
        <taxon>Oppiidae</taxon>
        <taxon>Medioppia</taxon>
    </lineage>
</organism>
<evidence type="ECO:0000256" key="2">
    <source>
        <dbReference type="ARBA" id="ARBA00004174"/>
    </source>
</evidence>
<dbReference type="CDD" id="cd11056">
    <property type="entry name" value="CYP6-like"/>
    <property type="match status" value="1"/>
</dbReference>
<dbReference type="SUPFAM" id="SSF48264">
    <property type="entry name" value="Cytochrome P450"/>
    <property type="match status" value="1"/>
</dbReference>
<dbReference type="AlphaFoldDB" id="A0A7R9KBN8"/>
<dbReference type="PRINTS" id="PR00463">
    <property type="entry name" value="EP450I"/>
</dbReference>
<feature type="transmembrane region" description="Helical" evidence="15">
    <location>
        <begin position="6"/>
        <end position="26"/>
    </location>
</feature>
<dbReference type="InterPro" id="IPR036396">
    <property type="entry name" value="Cyt_P450_sf"/>
</dbReference>
<dbReference type="InterPro" id="IPR001128">
    <property type="entry name" value="Cyt_P450"/>
</dbReference>
<sequence>MFLAALFSLNALLAFIAILIALYFYLTKNFNYWKDRGIPGPKPVVVLGTMWEMFTKPIHQASFDNYKKYGKIYGEFGFSTPVLTIADPELIKDISIKDFHNFVDHSDMKSGDPLNDRSLFNLMGDEWKAMRSVISPTFSSGKMRAMHPMITDCVHRLDQYLETKAINGDELDVKRAMGNLTMDVIASCAFGTQIDVHNDNKTNEFVANAQQVLRGNWRLWFMFLMTTTFPKLTEKIGISTMKPSVEHFFRSAISSIISKRRSQRNSVKHRDYLQLMINAQNRSADNSEDQDIDDLNEHIFGTTDALKDQKTANVVITDDDMLATSFLFFVAGYETTATLLSFLTYELSLKEKCQQRLYEEINAFDGNYSYESIARMPYLEACIAETLRLYNPIAATSRIALDDYKLGNTGLTIPKGMMINFDVHSVHHSPEYYPNPDVWDPERFLPENRDQLVPYTYLPFGLGPRNCVGMRFALMEAKTAVAHLITKYRFKRTANTAVPLKYKKFEFLLTPEAIQIGVEKR</sequence>
<keyword evidence="15" id="KW-0812">Transmembrane</keyword>
<comment type="subcellular location">
    <subcellularLocation>
        <location evidence="3">Endoplasmic reticulum membrane</location>
        <topology evidence="3">Peripheral membrane protein</topology>
    </subcellularLocation>
    <subcellularLocation>
        <location evidence="2">Microsome membrane</location>
        <topology evidence="2">Peripheral membrane protein</topology>
    </subcellularLocation>
</comment>
<comment type="cofactor">
    <cofactor evidence="1 13">
        <name>heme</name>
        <dbReference type="ChEBI" id="CHEBI:30413"/>
    </cofactor>
</comment>
<dbReference type="PROSITE" id="PS00086">
    <property type="entry name" value="CYTOCHROME_P450"/>
    <property type="match status" value="1"/>
</dbReference>
<evidence type="ECO:0008006" key="18">
    <source>
        <dbReference type="Google" id="ProtNLM"/>
    </source>
</evidence>
<dbReference type="GO" id="GO:0004497">
    <property type="term" value="F:monooxygenase activity"/>
    <property type="evidence" value="ECO:0007669"/>
    <property type="project" value="UniProtKB-KW"/>
</dbReference>
<evidence type="ECO:0000256" key="3">
    <source>
        <dbReference type="ARBA" id="ARBA00004406"/>
    </source>
</evidence>
<dbReference type="GO" id="GO:0005789">
    <property type="term" value="C:endoplasmic reticulum membrane"/>
    <property type="evidence" value="ECO:0007669"/>
    <property type="project" value="UniProtKB-SubCell"/>
</dbReference>
<accession>A0A7R9KBN8</accession>
<evidence type="ECO:0000256" key="9">
    <source>
        <dbReference type="ARBA" id="ARBA00023002"/>
    </source>
</evidence>
<dbReference type="EMBL" id="OC854609">
    <property type="protein sequence ID" value="CAD7619710.1"/>
    <property type="molecule type" value="Genomic_DNA"/>
</dbReference>
<keyword evidence="8" id="KW-0492">Microsome</keyword>
<evidence type="ECO:0000313" key="16">
    <source>
        <dbReference type="EMBL" id="CAD7619710.1"/>
    </source>
</evidence>
<evidence type="ECO:0000256" key="5">
    <source>
        <dbReference type="ARBA" id="ARBA00022617"/>
    </source>
</evidence>
<feature type="binding site" description="axial binding residue" evidence="13">
    <location>
        <position position="467"/>
    </location>
    <ligand>
        <name>heme</name>
        <dbReference type="ChEBI" id="CHEBI:30413"/>
    </ligand>
    <ligandPart>
        <name>Fe</name>
        <dbReference type="ChEBI" id="CHEBI:18248"/>
    </ligandPart>
</feature>